<reference evidence="3" key="1">
    <citation type="submission" date="2022-11" db="EMBL/GenBank/DDBJ databases">
        <title>Chromosomal genome sequence assembly and mating type (MAT) locus characterization of the leprose asexual lichenized fungus Lepraria neglecta (Nyl.) Erichsen.</title>
        <authorList>
            <person name="Allen J.L."/>
            <person name="Pfeffer B."/>
        </authorList>
    </citation>
    <scope>NUCLEOTIDE SEQUENCE</scope>
    <source>
        <strain evidence="3">Allen 5258</strain>
    </source>
</reference>
<accession>A0AAE0DI27</accession>
<feature type="region of interest" description="Disordered" evidence="1">
    <location>
        <begin position="324"/>
        <end position="367"/>
    </location>
</feature>
<proteinExistence type="predicted"/>
<dbReference type="InterPro" id="IPR018306">
    <property type="entry name" value="Phage_T5_Orf172_DNA-bd"/>
</dbReference>
<evidence type="ECO:0000256" key="1">
    <source>
        <dbReference type="SAM" id="MobiDB-lite"/>
    </source>
</evidence>
<gene>
    <name evidence="3" type="ORF">OEA41_009481</name>
</gene>
<feature type="domain" description="Bacteriophage T5 Orf172 DNA-binding" evidence="2">
    <location>
        <begin position="364"/>
        <end position="477"/>
    </location>
</feature>
<feature type="region of interest" description="Disordered" evidence="1">
    <location>
        <begin position="1"/>
        <end position="54"/>
    </location>
</feature>
<evidence type="ECO:0000313" key="3">
    <source>
        <dbReference type="EMBL" id="KAK3170095.1"/>
    </source>
</evidence>
<organism evidence="3 4">
    <name type="scientific">Lepraria neglecta</name>
    <dbReference type="NCBI Taxonomy" id="209136"/>
    <lineage>
        <taxon>Eukaryota</taxon>
        <taxon>Fungi</taxon>
        <taxon>Dikarya</taxon>
        <taxon>Ascomycota</taxon>
        <taxon>Pezizomycotina</taxon>
        <taxon>Lecanoromycetes</taxon>
        <taxon>OSLEUM clade</taxon>
        <taxon>Lecanoromycetidae</taxon>
        <taxon>Lecanorales</taxon>
        <taxon>Lecanorineae</taxon>
        <taxon>Stereocaulaceae</taxon>
        <taxon>Lepraria</taxon>
    </lineage>
</organism>
<feature type="region of interest" description="Disordered" evidence="1">
    <location>
        <begin position="197"/>
        <end position="273"/>
    </location>
</feature>
<dbReference type="InterPro" id="IPR053006">
    <property type="entry name" value="Meiosis_regulatory"/>
</dbReference>
<feature type="region of interest" description="Disordered" evidence="1">
    <location>
        <begin position="117"/>
        <end position="174"/>
    </location>
</feature>
<dbReference type="Proteomes" id="UP001276659">
    <property type="component" value="Unassembled WGS sequence"/>
</dbReference>
<comment type="caution">
    <text evidence="3">The sequence shown here is derived from an EMBL/GenBank/DDBJ whole genome shotgun (WGS) entry which is preliminary data.</text>
</comment>
<dbReference type="Pfam" id="PF10544">
    <property type="entry name" value="T5orf172"/>
    <property type="match status" value="1"/>
</dbReference>
<dbReference type="AlphaFoldDB" id="A0AAE0DI27"/>
<dbReference type="PANTHER" id="PTHR28094:SF2">
    <property type="entry name" value="BACTERIOPHAGE T5 ORF172 DNA-BINDING DOMAIN-CONTAINING PROTEIN"/>
    <property type="match status" value="1"/>
</dbReference>
<feature type="compositionally biased region" description="Polar residues" evidence="1">
    <location>
        <begin position="358"/>
        <end position="367"/>
    </location>
</feature>
<dbReference type="PANTHER" id="PTHR28094">
    <property type="entry name" value="MEIOTICALLY UP-REGULATED GENE 113 PROTEIN"/>
    <property type="match status" value="1"/>
</dbReference>
<feature type="compositionally biased region" description="Basic residues" evidence="1">
    <location>
        <begin position="126"/>
        <end position="135"/>
    </location>
</feature>
<name>A0AAE0DI27_9LECA</name>
<dbReference type="SMART" id="SM00974">
    <property type="entry name" value="T5orf172"/>
    <property type="match status" value="1"/>
</dbReference>
<keyword evidence="4" id="KW-1185">Reference proteome</keyword>
<sequence length="488" mass="54175">MPFISHTPESLLPRSDSKNPATTCKGITSAGRPCRRPLGASPQASPTPTRRSKNGVVAVLQPDDDDHDGAAAFFCWQHQNQANTLANADRDGRRADIVPLQQRTSIDTLAERLGFLDVEEDDSTPHKNHKRHTRPARKETLPQKWQDMDGPLLAVPSEKQSARQREKRKQRSRTESKLMLSLFCCVRPADLDSAPAPRVRKYHENGQPGFREKARLPASVPLSGRPKPQTQRYSSHTATVAASGSPMPHRTSRPGGTSPNTSRPEFPRDRPSQTQDLLSLIPKSLTPQTTSVLLAELAKPISQHDEEGYIYMFWLTDAAATAPDSGTASSLLADPAPSTPNGRRKSDVLQAHAAQPRGSGNSSKNNTTLLKIGRASNVQRRMNEWTRQCGYDLSLIRFYPYMPTSQSRPSMSTAPASPSAPQKVLHTHKVERLIHLELAEQRVKRSCESCGKEHREWFEVDSSREGVQKVDEVVRRWVGWGQRAGGAW</sequence>
<dbReference type="EMBL" id="JASNWA010000009">
    <property type="protein sequence ID" value="KAK3170095.1"/>
    <property type="molecule type" value="Genomic_DNA"/>
</dbReference>
<feature type="compositionally biased region" description="Polar residues" evidence="1">
    <location>
        <begin position="254"/>
        <end position="263"/>
    </location>
</feature>
<evidence type="ECO:0000259" key="2">
    <source>
        <dbReference type="SMART" id="SM00974"/>
    </source>
</evidence>
<feature type="compositionally biased region" description="Polar residues" evidence="1">
    <location>
        <begin position="228"/>
        <end position="242"/>
    </location>
</feature>
<protein>
    <recommendedName>
        <fullName evidence="2">Bacteriophage T5 Orf172 DNA-binding domain-containing protein</fullName>
    </recommendedName>
</protein>
<evidence type="ECO:0000313" key="4">
    <source>
        <dbReference type="Proteomes" id="UP001276659"/>
    </source>
</evidence>